<proteinExistence type="predicted"/>
<reference evidence="2" key="1">
    <citation type="journal article" date="2019" name="Int. J. Syst. Evol. Microbiol.">
        <title>The Global Catalogue of Microorganisms (GCM) 10K type strain sequencing project: providing services to taxonomists for standard genome sequencing and annotation.</title>
        <authorList>
            <consortium name="The Broad Institute Genomics Platform"/>
            <consortium name="The Broad Institute Genome Sequencing Center for Infectious Disease"/>
            <person name="Wu L."/>
            <person name="Ma J."/>
        </authorList>
    </citation>
    <scope>NUCLEOTIDE SEQUENCE [LARGE SCALE GENOMIC DNA]</scope>
    <source>
        <strain evidence="2">CECT 7956</strain>
    </source>
</reference>
<dbReference type="PROSITE" id="PS51257">
    <property type="entry name" value="PROKAR_LIPOPROTEIN"/>
    <property type="match status" value="1"/>
</dbReference>
<dbReference type="RefSeq" id="WP_379838261.1">
    <property type="nucleotide sequence ID" value="NZ_JBHRYQ010000001.1"/>
</dbReference>
<evidence type="ECO:0000313" key="1">
    <source>
        <dbReference type="EMBL" id="MFC3811420.1"/>
    </source>
</evidence>
<dbReference type="EC" id="2.3.2.-" evidence="1"/>
<comment type="caution">
    <text evidence="1">The sequence shown here is derived from an EMBL/GenBank/DDBJ whole genome shotgun (WGS) entry which is preliminary data.</text>
</comment>
<keyword evidence="1" id="KW-0808">Transferase</keyword>
<protein>
    <submittedName>
        <fullName evidence="1">Gamma-glutamylcyclotransferase family protein</fullName>
        <ecNumber evidence="1">2.3.2.-</ecNumber>
    </submittedName>
</protein>
<dbReference type="GO" id="GO:0016746">
    <property type="term" value="F:acyltransferase activity"/>
    <property type="evidence" value="ECO:0007669"/>
    <property type="project" value="UniProtKB-KW"/>
</dbReference>
<sequence>MKLLKDLSLVIVLVMVMASCQKKKEVFKIPKGYVGMFGFGCLMSKKFIETGLLVNQYDGPFLSAHLSKHRRSWTFAWPADLPLVQTDGKYYKNFVVMAGDTIFPQNLLYLNIKEDPNSSVNGVLYIVKEEDLPTYDGWELGYERFEVTDLISDFVIEGGPVFAYRALPEFTLAPSSDIKRNVIEQEYVDIIKDAFGYWGADFEAEYKKEIAPFDSSIIQKTQRVLWENPPMEKVNELKASFNYSKK</sequence>
<evidence type="ECO:0000313" key="2">
    <source>
        <dbReference type="Proteomes" id="UP001595616"/>
    </source>
</evidence>
<dbReference type="EMBL" id="JBHRYQ010000001">
    <property type="protein sequence ID" value="MFC3811420.1"/>
    <property type="molecule type" value="Genomic_DNA"/>
</dbReference>
<keyword evidence="1" id="KW-0012">Acyltransferase</keyword>
<dbReference type="CDD" id="cd06661">
    <property type="entry name" value="GGCT_like"/>
    <property type="match status" value="1"/>
</dbReference>
<dbReference type="Gene3D" id="3.10.490.10">
    <property type="entry name" value="Gamma-glutamyl cyclotransferase-like"/>
    <property type="match status" value="1"/>
</dbReference>
<dbReference type="InterPro" id="IPR013024">
    <property type="entry name" value="GGCT-like"/>
</dbReference>
<accession>A0ABV7YYN2</accession>
<organism evidence="1 2">
    <name type="scientific">Lacihabitans lacunae</name>
    <dbReference type="NCBI Taxonomy" id="1028214"/>
    <lineage>
        <taxon>Bacteria</taxon>
        <taxon>Pseudomonadati</taxon>
        <taxon>Bacteroidota</taxon>
        <taxon>Cytophagia</taxon>
        <taxon>Cytophagales</taxon>
        <taxon>Leadbetterellaceae</taxon>
        <taxon>Lacihabitans</taxon>
    </lineage>
</organism>
<dbReference type="Proteomes" id="UP001595616">
    <property type="component" value="Unassembled WGS sequence"/>
</dbReference>
<gene>
    <name evidence="1" type="ORF">ACFOOI_12210</name>
</gene>
<name>A0ABV7YYN2_9BACT</name>
<keyword evidence="2" id="KW-1185">Reference proteome</keyword>